<dbReference type="KEGG" id="nsu:123323786"/>
<name>A0A8M1M5W2_NEOSC</name>
<dbReference type="PANTHER" id="PTHR24147">
    <property type="entry name" value="ANKYRIN REPEAT DOMAIN 36-RELATED"/>
    <property type="match status" value="1"/>
</dbReference>
<accession>A0A8M1M5W2</accession>
<keyword evidence="4" id="KW-1185">Reference proteome</keyword>
<dbReference type="InterPro" id="IPR039497">
    <property type="entry name" value="CC144C-like_CC_dom"/>
</dbReference>
<evidence type="ECO:0000259" key="3">
    <source>
        <dbReference type="Pfam" id="PF14915"/>
    </source>
</evidence>
<dbReference type="Proteomes" id="UP000248481">
    <property type="component" value="Unplaced"/>
</dbReference>
<organism evidence="4 6">
    <name type="scientific">Neomonachus schauinslandi</name>
    <name type="common">Hawaiian monk seal</name>
    <name type="synonym">Monachus schauinslandi</name>
    <dbReference type="NCBI Taxonomy" id="29088"/>
    <lineage>
        <taxon>Eukaryota</taxon>
        <taxon>Metazoa</taxon>
        <taxon>Chordata</taxon>
        <taxon>Craniata</taxon>
        <taxon>Vertebrata</taxon>
        <taxon>Euteleostomi</taxon>
        <taxon>Mammalia</taxon>
        <taxon>Eutheria</taxon>
        <taxon>Laurasiatheria</taxon>
        <taxon>Carnivora</taxon>
        <taxon>Caniformia</taxon>
        <taxon>Pinnipedia</taxon>
        <taxon>Phocidae</taxon>
        <taxon>Monachinae</taxon>
        <taxon>Monachini</taxon>
        <taxon>Neomonachus</taxon>
    </lineage>
</organism>
<evidence type="ECO:0000313" key="5">
    <source>
        <dbReference type="RefSeq" id="XP_044768207.1"/>
    </source>
</evidence>
<feature type="coiled-coil region" evidence="2">
    <location>
        <begin position="5"/>
        <end position="95"/>
    </location>
</feature>
<sequence>MENKVNGLQKELSETKELKLQLEHQKVKWEQELSDLRFSVKQEKEKRRNADKLYEKMREQFREKEEQYNKEVEMKQQLELRLATVGAELRTVRNNLDQVNL</sequence>
<protein>
    <submittedName>
        <fullName evidence="5 6">Ankyrin repeat domain-containing protein 26-like</fullName>
    </submittedName>
</protein>
<dbReference type="GeneID" id="123323919"/>
<gene>
    <name evidence="6" type="primary">LOC123323919</name>
    <name evidence="5" type="synonym">LOC123323786</name>
</gene>
<dbReference type="RefSeq" id="XP_044768207.1">
    <property type="nucleotide sequence ID" value="XM_044912272.1"/>
</dbReference>
<feature type="domain" description="CCDC144C-like coiled-coil" evidence="3">
    <location>
        <begin position="38"/>
        <end position="100"/>
    </location>
</feature>
<keyword evidence="1 2" id="KW-0175">Coiled coil</keyword>
<dbReference type="KEGG" id="nsu:123323919"/>
<dbReference type="RefSeq" id="XP_044768390.1">
    <property type="nucleotide sequence ID" value="XM_044912455.1"/>
</dbReference>
<evidence type="ECO:0000313" key="4">
    <source>
        <dbReference type="Proteomes" id="UP000248481"/>
    </source>
</evidence>
<proteinExistence type="predicted"/>
<dbReference type="Pfam" id="PF14915">
    <property type="entry name" value="CCDC144C"/>
    <property type="match status" value="1"/>
</dbReference>
<dbReference type="PANTHER" id="PTHR24147:SF60">
    <property type="entry name" value="ANKYRIN REPEAT DOMAIN-CONTAINING PROTEIN 26-RELATED"/>
    <property type="match status" value="1"/>
</dbReference>
<evidence type="ECO:0000256" key="1">
    <source>
        <dbReference type="ARBA" id="ARBA00023054"/>
    </source>
</evidence>
<evidence type="ECO:0000313" key="6">
    <source>
        <dbReference type="RefSeq" id="XP_044768390.1"/>
    </source>
</evidence>
<evidence type="ECO:0000256" key="2">
    <source>
        <dbReference type="SAM" id="Coils"/>
    </source>
</evidence>
<dbReference type="AlphaFoldDB" id="A0A8M1M5W2"/>
<dbReference type="InterPro" id="IPR050657">
    <property type="entry name" value="Ankyrin_repeat_domain"/>
</dbReference>
<reference evidence="5 6" key="1">
    <citation type="submission" date="2025-04" db="UniProtKB">
        <authorList>
            <consortium name="RefSeq"/>
        </authorList>
    </citation>
    <scope>IDENTIFICATION</scope>
    <source>
        <tissue evidence="5 6">Blood</tissue>
    </source>
</reference>